<dbReference type="RefSeq" id="WP_380083104.1">
    <property type="nucleotide sequence ID" value="NZ_JBHSWD010000001.1"/>
</dbReference>
<reference evidence="3" key="1">
    <citation type="journal article" date="2019" name="Int. J. Syst. Evol. Microbiol.">
        <title>The Global Catalogue of Microorganisms (GCM) 10K type strain sequencing project: providing services to taxonomists for standard genome sequencing and annotation.</title>
        <authorList>
            <consortium name="The Broad Institute Genomics Platform"/>
            <consortium name="The Broad Institute Genome Sequencing Center for Infectious Disease"/>
            <person name="Wu L."/>
            <person name="Ma J."/>
        </authorList>
    </citation>
    <scope>NUCLEOTIDE SEQUENCE [LARGE SCALE GENOMIC DNA]</scope>
    <source>
        <strain evidence="3">CGMCC 1.15772</strain>
    </source>
</reference>
<proteinExistence type="predicted"/>
<evidence type="ECO:0000256" key="1">
    <source>
        <dbReference type="SAM" id="SignalP"/>
    </source>
</evidence>
<protein>
    <submittedName>
        <fullName evidence="2">Uncharacterized protein</fullName>
    </submittedName>
</protein>
<evidence type="ECO:0000313" key="3">
    <source>
        <dbReference type="Proteomes" id="UP001596297"/>
    </source>
</evidence>
<sequence>MDAQTVTMTPLRALALAAILLTPAALAAPTPLPTLTLDAAPIGRTAKVEQVESVPQPEGPVMTFPAHTRAVLNAPEQPWKAGYAGEEPPAYVAVIPLDTLKTHYPAVMGLGTEVDRAVAMARGRQLFFAVHSHPQHGANGDRFGGPYQQRRHSGVPVSGRSFTGLGSAGTAHGGSLRLLRCDP</sequence>
<accession>A0ABW1YES2</accession>
<name>A0ABW1YES2_9DEIO</name>
<feature type="signal peptide" evidence="1">
    <location>
        <begin position="1"/>
        <end position="27"/>
    </location>
</feature>
<keyword evidence="3" id="KW-1185">Reference proteome</keyword>
<organism evidence="2 3">
    <name type="scientific">Deinococcus lacus</name>
    <dbReference type="NCBI Taxonomy" id="392561"/>
    <lineage>
        <taxon>Bacteria</taxon>
        <taxon>Thermotogati</taxon>
        <taxon>Deinococcota</taxon>
        <taxon>Deinococci</taxon>
        <taxon>Deinococcales</taxon>
        <taxon>Deinococcaceae</taxon>
        <taxon>Deinococcus</taxon>
    </lineage>
</organism>
<comment type="caution">
    <text evidence="2">The sequence shown here is derived from an EMBL/GenBank/DDBJ whole genome shotgun (WGS) entry which is preliminary data.</text>
</comment>
<gene>
    <name evidence="2" type="ORF">ACFP81_08805</name>
</gene>
<feature type="chain" id="PRO_5045181841" evidence="1">
    <location>
        <begin position="28"/>
        <end position="183"/>
    </location>
</feature>
<keyword evidence="1" id="KW-0732">Signal</keyword>
<dbReference type="EMBL" id="JBHSWD010000001">
    <property type="protein sequence ID" value="MFC6592090.1"/>
    <property type="molecule type" value="Genomic_DNA"/>
</dbReference>
<evidence type="ECO:0000313" key="2">
    <source>
        <dbReference type="EMBL" id="MFC6592090.1"/>
    </source>
</evidence>
<dbReference type="Proteomes" id="UP001596297">
    <property type="component" value="Unassembled WGS sequence"/>
</dbReference>